<evidence type="ECO:0000256" key="1">
    <source>
        <dbReference type="ARBA" id="ARBA00001937"/>
    </source>
</evidence>
<dbReference type="SUPFAM" id="SSF52540">
    <property type="entry name" value="P-loop containing nucleoside triphosphate hydrolases"/>
    <property type="match status" value="1"/>
</dbReference>
<organism evidence="15 16">
    <name type="scientific">Rozella allomycis (strain CSF55)</name>
    <dbReference type="NCBI Taxonomy" id="988480"/>
    <lineage>
        <taxon>Eukaryota</taxon>
        <taxon>Fungi</taxon>
        <taxon>Fungi incertae sedis</taxon>
        <taxon>Cryptomycota</taxon>
        <taxon>Cryptomycota incertae sedis</taxon>
        <taxon>Rozella</taxon>
    </lineage>
</organism>
<dbReference type="SMART" id="SM00173">
    <property type="entry name" value="RAS"/>
    <property type="match status" value="1"/>
</dbReference>
<dbReference type="PRINTS" id="PR00449">
    <property type="entry name" value="RASTRNSFRMNG"/>
</dbReference>
<evidence type="ECO:0000256" key="3">
    <source>
        <dbReference type="ARBA" id="ARBA00008344"/>
    </source>
</evidence>
<dbReference type="NCBIfam" id="TIGR01472">
    <property type="entry name" value="gmd"/>
    <property type="match status" value="1"/>
</dbReference>
<dbReference type="SMART" id="SM00175">
    <property type="entry name" value="RAB"/>
    <property type="match status" value="1"/>
</dbReference>
<dbReference type="HAMAP" id="MF_00955">
    <property type="entry name" value="GDP_Man_dehydratase"/>
    <property type="match status" value="1"/>
</dbReference>
<evidence type="ECO:0000259" key="14">
    <source>
        <dbReference type="Pfam" id="PF16363"/>
    </source>
</evidence>
<dbReference type="Gene3D" id="3.40.50.300">
    <property type="entry name" value="P-loop containing nucleotide triphosphate hydrolases"/>
    <property type="match status" value="1"/>
</dbReference>
<dbReference type="OrthoDB" id="10253554at2759"/>
<keyword evidence="9" id="KW-0342">GTP-binding</keyword>
<dbReference type="Gene3D" id="3.40.50.720">
    <property type="entry name" value="NAD(P)-binding Rossmann-like Domain"/>
    <property type="match status" value="1"/>
</dbReference>
<dbReference type="HOGENOM" id="CLU_514028_0_0_1"/>
<keyword evidence="12" id="KW-0449">Lipoprotein</keyword>
<evidence type="ECO:0000256" key="10">
    <source>
        <dbReference type="ARBA" id="ARBA00023136"/>
    </source>
</evidence>
<sequence>MPSLEPTYSDSLSPITETSRRVALITGITGQDGSYLTEFLLAKGYEVHGIIRRSSTFNTSRIEHLYADPHSKPKMYLHYGDMTDSTCLVHIISKVKPTEVYNLAAQSHVKVSFDMAEYTGQVDALGTLRLLDAIRTCGLSKEVRFYQASTSELYGKVVETPQKETTPFYPRSPYGVAKLYGYWMTVNYREAYDMYSCNGVLFNHESPRRGRTFVTRKISRAVAEIHLGRSECFFLGNIDAKRDWGHAKDYVEGMWLILQQDKPDDYVLATGECHTVREFVEKSFKVVGVDIVWEGSGEDEVGRDAKTGKVRVKIDPAYYRPTEVDLLLGDPTKAKKKLNWKPKIDFDEYKLVVVGGGGVGKSALTIKFIQGHFVDEYDPTIEDSYRKQCVIDEEVALLDVLDTAGQEEYSAMREQYMRSGEGFLCVYSITSRASFDEVTTFYKQILRVKDKDYFPAIILGNKCDLEDERIVSTQEGQDLANTFGIKFMETSAKKQINVESAFFTLVREIRRHNNKTNPKKAKKKKGCNLL</sequence>
<dbReference type="InterPro" id="IPR006368">
    <property type="entry name" value="GDP_Man_deHydtase"/>
</dbReference>
<dbReference type="PROSITE" id="PS51421">
    <property type="entry name" value="RAS"/>
    <property type="match status" value="1"/>
</dbReference>
<dbReference type="PROSITE" id="PS51419">
    <property type="entry name" value="RAB"/>
    <property type="match status" value="1"/>
</dbReference>
<dbReference type="FunFam" id="3.40.50.720:FF:000924">
    <property type="entry name" value="GDP-mannose 4,6 dehydratase"/>
    <property type="match status" value="1"/>
</dbReference>
<dbReference type="AlphaFoldDB" id="A0A075ATS8"/>
<name>A0A075ATS8_ROZAC</name>
<dbReference type="InterPro" id="IPR036291">
    <property type="entry name" value="NAD(P)-bd_dom_sf"/>
</dbReference>
<dbReference type="SMART" id="SM00174">
    <property type="entry name" value="RHO"/>
    <property type="match status" value="1"/>
</dbReference>
<keyword evidence="13" id="KW-0636">Prenylation</keyword>
<keyword evidence="16" id="KW-1185">Reference proteome</keyword>
<dbReference type="Proteomes" id="UP000030755">
    <property type="component" value="Unassembled WGS sequence"/>
</dbReference>
<evidence type="ECO:0000256" key="4">
    <source>
        <dbReference type="ARBA" id="ARBA00009263"/>
    </source>
</evidence>
<dbReference type="SUPFAM" id="SSF51735">
    <property type="entry name" value="NAD(P)-binding Rossmann-fold domains"/>
    <property type="match status" value="1"/>
</dbReference>
<keyword evidence="7" id="KW-0488">Methylation</keyword>
<evidence type="ECO:0000256" key="12">
    <source>
        <dbReference type="ARBA" id="ARBA00023288"/>
    </source>
</evidence>
<evidence type="ECO:0000256" key="2">
    <source>
        <dbReference type="ARBA" id="ARBA00004193"/>
    </source>
</evidence>
<comment type="similarity">
    <text evidence="4">Belongs to the NAD(P)-dependent epimerase/dehydratase family. GDP-mannose 4,6-dehydratase subfamily.</text>
</comment>
<keyword evidence="8" id="KW-0547">Nucleotide-binding</keyword>
<evidence type="ECO:0000313" key="16">
    <source>
        <dbReference type="Proteomes" id="UP000030755"/>
    </source>
</evidence>
<dbReference type="Pfam" id="PF16363">
    <property type="entry name" value="GDP_Man_Dehyd"/>
    <property type="match status" value="1"/>
</dbReference>
<accession>A0A075ATS8</accession>
<dbReference type="GO" id="GO:0003924">
    <property type="term" value="F:GTPase activity"/>
    <property type="evidence" value="ECO:0007669"/>
    <property type="project" value="InterPro"/>
</dbReference>
<feature type="domain" description="NAD(P)-binding" evidence="14">
    <location>
        <begin position="24"/>
        <end position="348"/>
    </location>
</feature>
<comment type="cofactor">
    <cofactor evidence="1">
        <name>NADP(+)</name>
        <dbReference type="ChEBI" id="CHEBI:58349"/>
    </cofactor>
</comment>
<reference evidence="15 16" key="1">
    <citation type="journal article" date="2013" name="Curr. Biol.">
        <title>Shared signatures of parasitism and phylogenomics unite Cryptomycota and microsporidia.</title>
        <authorList>
            <person name="James T.Y."/>
            <person name="Pelin A."/>
            <person name="Bonen L."/>
            <person name="Ahrendt S."/>
            <person name="Sain D."/>
            <person name="Corradi N."/>
            <person name="Stajich J.E."/>
        </authorList>
    </citation>
    <scope>NUCLEOTIDE SEQUENCE [LARGE SCALE GENOMIC DNA]</scope>
    <source>
        <strain evidence="15 16">CSF55</strain>
    </source>
</reference>
<dbReference type="PANTHER" id="PTHR43715">
    <property type="entry name" value="GDP-MANNOSE 4,6-DEHYDRATASE"/>
    <property type="match status" value="1"/>
</dbReference>
<dbReference type="PANTHER" id="PTHR43715:SF1">
    <property type="entry name" value="GDP-MANNOSE 4,6 DEHYDRATASE"/>
    <property type="match status" value="1"/>
</dbReference>
<dbReference type="InterPro" id="IPR016040">
    <property type="entry name" value="NAD(P)-bd_dom"/>
</dbReference>
<dbReference type="Gene3D" id="3.90.25.10">
    <property type="entry name" value="UDP-galactose 4-epimerase, domain 1"/>
    <property type="match status" value="1"/>
</dbReference>
<dbReference type="OMA" id="AFRDWSH"/>
<dbReference type="GO" id="GO:0005525">
    <property type="term" value="F:GTP binding"/>
    <property type="evidence" value="ECO:0007669"/>
    <property type="project" value="UniProtKB-KW"/>
</dbReference>
<evidence type="ECO:0000313" key="15">
    <source>
        <dbReference type="EMBL" id="EPZ33653.1"/>
    </source>
</evidence>
<comment type="similarity">
    <text evidence="3">Belongs to the small GTPase superfamily. Ras family.</text>
</comment>
<dbReference type="EC" id="4.2.1.47" evidence="5"/>
<dbReference type="GO" id="GO:0042351">
    <property type="term" value="P:'de novo' GDP-L-fucose biosynthetic process"/>
    <property type="evidence" value="ECO:0007669"/>
    <property type="project" value="TreeGrafter"/>
</dbReference>
<dbReference type="STRING" id="988480.A0A075ATS8"/>
<dbReference type="FunFam" id="3.40.50.300:FF:000080">
    <property type="entry name" value="Ras-like GTPase Ras1"/>
    <property type="match status" value="1"/>
</dbReference>
<keyword evidence="11 15" id="KW-0456">Lyase</keyword>
<dbReference type="EMBL" id="KE561047">
    <property type="protein sequence ID" value="EPZ33653.1"/>
    <property type="molecule type" value="Genomic_DNA"/>
</dbReference>
<dbReference type="PROSITE" id="PS51420">
    <property type="entry name" value="RHO"/>
    <property type="match status" value="1"/>
</dbReference>
<dbReference type="InterPro" id="IPR027417">
    <property type="entry name" value="P-loop_NTPase"/>
</dbReference>
<evidence type="ECO:0000256" key="13">
    <source>
        <dbReference type="ARBA" id="ARBA00023289"/>
    </source>
</evidence>
<evidence type="ECO:0000256" key="11">
    <source>
        <dbReference type="ARBA" id="ARBA00023239"/>
    </source>
</evidence>
<evidence type="ECO:0000256" key="6">
    <source>
        <dbReference type="ARBA" id="ARBA00022475"/>
    </source>
</evidence>
<dbReference type="Pfam" id="PF00071">
    <property type="entry name" value="Ras"/>
    <property type="match status" value="1"/>
</dbReference>
<dbReference type="NCBIfam" id="TIGR00231">
    <property type="entry name" value="small_GTP"/>
    <property type="match status" value="1"/>
</dbReference>
<proteinExistence type="inferred from homology"/>
<evidence type="ECO:0000256" key="9">
    <source>
        <dbReference type="ARBA" id="ARBA00023134"/>
    </source>
</evidence>
<dbReference type="GO" id="GO:0005886">
    <property type="term" value="C:plasma membrane"/>
    <property type="evidence" value="ECO:0007669"/>
    <property type="project" value="UniProtKB-SubCell"/>
</dbReference>
<dbReference type="CDD" id="cd05260">
    <property type="entry name" value="GDP_MD_SDR_e"/>
    <property type="match status" value="1"/>
</dbReference>
<dbReference type="GO" id="GO:0008446">
    <property type="term" value="F:GDP-mannose 4,6-dehydratase activity"/>
    <property type="evidence" value="ECO:0007669"/>
    <property type="project" value="UniProtKB-EC"/>
</dbReference>
<keyword evidence="10" id="KW-0472">Membrane</keyword>
<dbReference type="CDD" id="cd04138">
    <property type="entry name" value="H_N_K_Ras_like"/>
    <property type="match status" value="1"/>
</dbReference>
<gene>
    <name evidence="15" type="ORF">O9G_000428</name>
</gene>
<dbReference type="InterPro" id="IPR005225">
    <property type="entry name" value="Small_GTP-bd"/>
</dbReference>
<comment type="subcellular location">
    <subcellularLocation>
        <location evidence="2">Cell membrane</location>
        <topology evidence="2">Lipid-anchor</topology>
    </subcellularLocation>
</comment>
<dbReference type="InterPro" id="IPR001806">
    <property type="entry name" value="Small_GTPase"/>
</dbReference>
<evidence type="ECO:0000256" key="8">
    <source>
        <dbReference type="ARBA" id="ARBA00022741"/>
    </source>
</evidence>
<protein>
    <recommendedName>
        <fullName evidence="5">GDP-mannose 4,6-dehydratase</fullName>
        <ecNumber evidence="5">4.2.1.47</ecNumber>
    </recommendedName>
</protein>
<keyword evidence="6" id="KW-1003">Cell membrane</keyword>
<evidence type="ECO:0000256" key="5">
    <source>
        <dbReference type="ARBA" id="ARBA00011989"/>
    </source>
</evidence>
<evidence type="ECO:0000256" key="7">
    <source>
        <dbReference type="ARBA" id="ARBA00022481"/>
    </source>
</evidence>